<evidence type="ECO:0000256" key="4">
    <source>
        <dbReference type="ARBA" id="ARBA00022729"/>
    </source>
</evidence>
<feature type="chain" id="PRO_5003053725" evidence="5">
    <location>
        <begin position="19"/>
        <end position="135"/>
    </location>
</feature>
<protein>
    <submittedName>
        <fullName evidence="6">Odorant binding protein 4</fullName>
    </submittedName>
</protein>
<dbReference type="InterPro" id="IPR006170">
    <property type="entry name" value="PBP/GOBP"/>
</dbReference>
<evidence type="ECO:0000256" key="2">
    <source>
        <dbReference type="ARBA" id="ARBA00008098"/>
    </source>
</evidence>
<dbReference type="CDD" id="cd23992">
    <property type="entry name" value="PBP_GOBP"/>
    <property type="match status" value="1"/>
</dbReference>
<dbReference type="SUPFAM" id="SSF47565">
    <property type="entry name" value="Insect pheromone/odorant-binding proteins"/>
    <property type="match status" value="1"/>
</dbReference>
<dbReference type="Pfam" id="PF01395">
    <property type="entry name" value="PBP_GOBP"/>
    <property type="match status" value="1"/>
</dbReference>
<evidence type="ECO:0000256" key="5">
    <source>
        <dbReference type="SAM" id="SignalP"/>
    </source>
</evidence>
<evidence type="ECO:0000313" key="6">
    <source>
        <dbReference type="EMBL" id="BAI82444.1"/>
    </source>
</evidence>
<evidence type="ECO:0000256" key="1">
    <source>
        <dbReference type="ARBA" id="ARBA00004613"/>
    </source>
</evidence>
<dbReference type="PANTHER" id="PTHR11857:SF43">
    <property type="entry name" value="GEO07291P1-RELATED"/>
    <property type="match status" value="1"/>
</dbReference>
<dbReference type="PANTHER" id="PTHR11857">
    <property type="entry name" value="ODORANT BINDING PROTEIN-RELATED"/>
    <property type="match status" value="1"/>
</dbReference>
<keyword evidence="3" id="KW-0964">Secreted</keyword>
<keyword evidence="4 5" id="KW-0732">Signal</keyword>
<gene>
    <name evidence="6" type="primary">OBP4</name>
</gene>
<sequence>MIFLYICVVSVIVGVAQTQCDMKKHMHTLTQACVSDSRATDEEITNYFKNGMKDEDARDNVECHMKCVMEKQGPLKNGAVKKKSVKKTLQSIPPLKDHQEEINKSIADCKSKKGASECDTAYQITKCVATHKSAM</sequence>
<dbReference type="SMART" id="SM00708">
    <property type="entry name" value="PhBP"/>
    <property type="match status" value="1"/>
</dbReference>
<comment type="similarity">
    <text evidence="2">Belongs to the PBP/GOBP family.</text>
</comment>
<accession>D4AHN4</accession>
<organism evidence="6">
    <name type="scientific">Delia antiqua</name>
    <name type="common">onion fly</name>
    <dbReference type="NCBI Taxonomy" id="265456"/>
    <lineage>
        <taxon>Eukaryota</taxon>
        <taxon>Metazoa</taxon>
        <taxon>Ecdysozoa</taxon>
        <taxon>Arthropoda</taxon>
        <taxon>Hexapoda</taxon>
        <taxon>Insecta</taxon>
        <taxon>Pterygota</taxon>
        <taxon>Neoptera</taxon>
        <taxon>Endopterygota</taxon>
        <taxon>Diptera</taxon>
        <taxon>Brachycera</taxon>
        <taxon>Muscomorpha</taxon>
        <taxon>Muscoidea</taxon>
        <taxon>Anthomyiidae</taxon>
        <taxon>Anthomyiinae</taxon>
        <taxon>Delia</taxon>
    </lineage>
</organism>
<dbReference type="Gene3D" id="1.10.238.20">
    <property type="entry name" value="Pheromone/general odorant binding protein domain"/>
    <property type="match status" value="1"/>
</dbReference>
<dbReference type="InterPro" id="IPR036728">
    <property type="entry name" value="PBP_GOBP_sf"/>
</dbReference>
<reference evidence="6" key="1">
    <citation type="submission" date="2009-09" db="EMBL/GenBank/DDBJ databases">
        <title>Identification of odorant binding protein genes from antennal expressed sequence tags of the onion fly, Delia antiqua.</title>
        <authorList>
            <person name="Mitaka H."/>
            <person name="Miura N."/>
            <person name="Matsuo T."/>
            <person name="Ishikawa Y."/>
        </authorList>
    </citation>
    <scope>NUCLEOTIDE SEQUENCE</scope>
    <source>
        <tissue evidence="6">Antenna</tissue>
    </source>
</reference>
<comment type="subcellular location">
    <subcellularLocation>
        <location evidence="1">Secreted</location>
    </subcellularLocation>
</comment>
<dbReference type="GO" id="GO:0005615">
    <property type="term" value="C:extracellular space"/>
    <property type="evidence" value="ECO:0007669"/>
    <property type="project" value="TreeGrafter"/>
</dbReference>
<feature type="signal peptide" evidence="5">
    <location>
        <begin position="1"/>
        <end position="18"/>
    </location>
</feature>
<proteinExistence type="evidence at transcript level"/>
<dbReference type="AlphaFoldDB" id="D4AHN4"/>
<evidence type="ECO:0000256" key="3">
    <source>
        <dbReference type="ARBA" id="ARBA00022525"/>
    </source>
</evidence>
<dbReference type="EMBL" id="AB521991">
    <property type="protein sequence ID" value="BAI82444.1"/>
    <property type="molecule type" value="mRNA"/>
</dbReference>
<name>D4AHN4_9MUSC</name>
<dbReference type="GO" id="GO:0005549">
    <property type="term" value="F:odorant binding"/>
    <property type="evidence" value="ECO:0007669"/>
    <property type="project" value="InterPro"/>
</dbReference>
<dbReference type="GO" id="GO:0007608">
    <property type="term" value="P:sensory perception of smell"/>
    <property type="evidence" value="ECO:0007669"/>
    <property type="project" value="TreeGrafter"/>
</dbReference>